<keyword evidence="6" id="KW-1185">Reference proteome</keyword>
<dbReference type="InterPro" id="IPR002508">
    <property type="entry name" value="MurNAc-LAA_cat"/>
</dbReference>
<dbReference type="Gene3D" id="3.40.630.40">
    <property type="entry name" value="Zn-dependent exopeptidases"/>
    <property type="match status" value="1"/>
</dbReference>
<dbReference type="Proteomes" id="UP000438093">
    <property type="component" value="Unassembled WGS sequence"/>
</dbReference>
<dbReference type="Pfam" id="PF07538">
    <property type="entry name" value="ChW"/>
    <property type="match status" value="9"/>
</dbReference>
<comment type="caution">
    <text evidence="5">The sequence shown here is derived from an EMBL/GenBank/DDBJ whole genome shotgun (WGS) entry which is preliminary data.</text>
</comment>
<gene>
    <name evidence="5" type="ORF">GJG86_14410</name>
</gene>
<dbReference type="InterPro" id="IPR006637">
    <property type="entry name" value="ChW"/>
</dbReference>
<evidence type="ECO:0000259" key="4">
    <source>
        <dbReference type="SMART" id="SM00646"/>
    </source>
</evidence>
<dbReference type="AlphaFoldDB" id="A0A6N7RQQ6"/>
<dbReference type="Gene3D" id="1.10.530.10">
    <property type="match status" value="1"/>
</dbReference>
<dbReference type="GO" id="GO:0030288">
    <property type="term" value="C:outer membrane-bounded periplasmic space"/>
    <property type="evidence" value="ECO:0007669"/>
    <property type="project" value="TreeGrafter"/>
</dbReference>
<accession>A0A6N7RQQ6</accession>
<proteinExistence type="predicted"/>
<dbReference type="GO" id="GO:0008745">
    <property type="term" value="F:N-acetylmuramoyl-L-alanine amidase activity"/>
    <property type="evidence" value="ECO:0007669"/>
    <property type="project" value="InterPro"/>
</dbReference>
<sequence length="1219" mass="129925">MHIEMQGRCLQAGAVVIGRVIRVLSGLPDNGGVQFGMIKKLVVSSRGGNMQQRNKLLSVFMSFLLSFALFVVPAHADEMTSDGGDSAQGSRVDNASGEMAQGSEDAYSSGAVGGDYLAGEAAGVTDEAADPVEDMTFSNSADRDGGNGDAASVAASDVLGFIYVDNAVVALGQEQNIVVALADENSVIENARLDMESLDGEKSRHLDASTISGDASLFTMSFDDESDVAAYQLTGIRYEVDGLAYYVDLADENDDAEYVFDVVTASVADAIEKSNEVSESDEVSAFAVGDDGKLVAKESVEAAIQVADAEGVQDVEAGESIVDQNMLDLGIASKGEASSQSSESDNGFADFFGGWFGAKEAWAAASAAREDYLIVALDPGHGGSDGGASANGVVEKAVNLSIAQYCYNELATYTGVTPYLTRTGDDYVGLQERVDKAVSIGADVFVSLHCNSSTSSSAKGSEVWVPNDSSYNYGVHVDGQELGERILKKLTSLGLEERSVKVRDSESVDGEGPFYYPDGSIQDYYTVIEASREANIPGIIVEHAFVSNQDDASKLRDDSFLKQLGQADASGIAGKYSLVKDSVAQATSTVKVQAHVSNLGWESAVYDKKVAGTTGKNFGVEAYRVNLQNVVGQSGGIEYRSYVDDAWQDWVSDGSESGTTGQAKTVQAIEMKLTGSAASTYDVYYRAHVSNKGWLGWAKNGQSAGSIGYNYNIEAIEVVVVAHGAAAPGSTETPFVQPTTSISYQAHVSEIGWQNAVSAGATAGTVGRNLSIEALKMNLVTPQYAGTLRYSLHCSDIGWQDWRSNGELGGTTGEARQTEAVKIQLTGELEKQYDIYYRVHSAEFGWLDWAKNGEAAGTEGYGYSMQAIEVKLVKKGAAAPGPTANHNRQSLVSYKAHVSNIGWQGNVYDGDVAGTTGRALAVEAIQIDLRNQEYTGDVAIRAHIRNIGWEDWKTGTAGTTGRALPLEAVQIKLTGDMEKNFDVYYCVHATNIGWMGWAKNGENAGTEGYAYSVEAMKVVLVPKGGAAPGSTSDSFRTNTDSKTAIMGRSQVSVEQMANLYAKQGKAYPSSTYQRYGAASIQQFCSILKEEAEAEGVRSDVLYAQVMVETGWLQFGGDVKAEQCNFGGLGATGNGVPGNSFNDWGANSVRKGLRAQAQHLKCYASAEPLNNEKVDQRWSDFLREKAPYVEWLSIPNNPYGTGWAADKDYASKLKTIMSAL</sequence>
<evidence type="ECO:0000313" key="5">
    <source>
        <dbReference type="EMBL" id="MRX83673.1"/>
    </source>
</evidence>
<keyword evidence="3" id="KW-0472">Membrane</keyword>
<evidence type="ECO:0000256" key="2">
    <source>
        <dbReference type="SAM" id="MobiDB-lite"/>
    </source>
</evidence>
<evidence type="ECO:0000313" key="6">
    <source>
        <dbReference type="Proteomes" id="UP000438093"/>
    </source>
</evidence>
<dbReference type="InterPro" id="IPR050695">
    <property type="entry name" value="N-acetylmuramoyl_amidase_3"/>
</dbReference>
<feature type="domain" description="MurNAc-LAA" evidence="4">
    <location>
        <begin position="434"/>
        <end position="573"/>
    </location>
</feature>
<dbReference type="Pfam" id="PF01520">
    <property type="entry name" value="Amidase_3"/>
    <property type="match status" value="1"/>
</dbReference>
<dbReference type="GO" id="GO:0004040">
    <property type="term" value="F:amidase activity"/>
    <property type="evidence" value="ECO:0007669"/>
    <property type="project" value="InterPro"/>
</dbReference>
<name>A0A6N7RQQ6_9ACTN</name>
<dbReference type="Pfam" id="PF01832">
    <property type="entry name" value="Glucosaminidase"/>
    <property type="match status" value="1"/>
</dbReference>
<dbReference type="SMART" id="SM00646">
    <property type="entry name" value="Ami_3"/>
    <property type="match status" value="1"/>
</dbReference>
<dbReference type="SMART" id="SM00728">
    <property type="entry name" value="ChW"/>
    <property type="match status" value="9"/>
</dbReference>
<feature type="region of interest" description="Disordered" evidence="2">
    <location>
        <begin position="80"/>
        <end position="107"/>
    </location>
</feature>
<dbReference type="SUPFAM" id="SSF53187">
    <property type="entry name" value="Zn-dependent exopeptidases"/>
    <property type="match status" value="1"/>
</dbReference>
<keyword evidence="3" id="KW-0812">Transmembrane</keyword>
<dbReference type="PANTHER" id="PTHR30404:SF0">
    <property type="entry name" value="N-ACETYLMURAMOYL-L-ALANINE AMIDASE AMIC"/>
    <property type="match status" value="1"/>
</dbReference>
<evidence type="ECO:0000256" key="3">
    <source>
        <dbReference type="SAM" id="Phobius"/>
    </source>
</evidence>
<evidence type="ECO:0000256" key="1">
    <source>
        <dbReference type="ARBA" id="ARBA00022801"/>
    </source>
</evidence>
<feature type="transmembrane region" description="Helical" evidence="3">
    <location>
        <begin position="56"/>
        <end position="76"/>
    </location>
</feature>
<organism evidence="5 6">
    <name type="scientific">Eggerthella guodeyinii</name>
    <dbReference type="NCBI Taxonomy" id="2690837"/>
    <lineage>
        <taxon>Bacteria</taxon>
        <taxon>Bacillati</taxon>
        <taxon>Actinomycetota</taxon>
        <taxon>Coriobacteriia</taxon>
        <taxon>Eggerthellales</taxon>
        <taxon>Eggerthellaceae</taxon>
        <taxon>Eggerthella</taxon>
    </lineage>
</organism>
<keyword evidence="3" id="KW-1133">Transmembrane helix</keyword>
<dbReference type="InterPro" id="IPR002901">
    <property type="entry name" value="MGlyc_endo_b_GlcNAc-like_dom"/>
</dbReference>
<dbReference type="GO" id="GO:0009253">
    <property type="term" value="P:peptidoglycan catabolic process"/>
    <property type="evidence" value="ECO:0007669"/>
    <property type="project" value="InterPro"/>
</dbReference>
<protein>
    <recommendedName>
        <fullName evidence="4">MurNAc-LAA domain-containing protein</fullName>
    </recommendedName>
</protein>
<keyword evidence="1" id="KW-0378">Hydrolase</keyword>
<reference evidence="6" key="1">
    <citation type="submission" date="2019-08" db="EMBL/GenBank/DDBJ databases">
        <title>Arthrobacter sp. nov., isolated from plateau pika and Tibetan wild ass.</title>
        <authorList>
            <person name="Ge Y."/>
        </authorList>
    </citation>
    <scope>NUCLEOTIDE SEQUENCE [LARGE SCALE GENOMIC DNA]</scope>
    <source>
        <strain evidence="6">HF-4214</strain>
    </source>
</reference>
<dbReference type="PANTHER" id="PTHR30404">
    <property type="entry name" value="N-ACETYLMURAMOYL-L-ALANINE AMIDASE"/>
    <property type="match status" value="1"/>
</dbReference>
<dbReference type="CDD" id="cd02696">
    <property type="entry name" value="MurNAc-LAA"/>
    <property type="match status" value="1"/>
</dbReference>
<dbReference type="EMBL" id="VTFY01000013">
    <property type="protein sequence ID" value="MRX83673.1"/>
    <property type="molecule type" value="Genomic_DNA"/>
</dbReference>